<comment type="caution">
    <text evidence="1">The sequence shown here is derived from an EMBL/GenBank/DDBJ whole genome shotgun (WGS) entry which is preliminary data.</text>
</comment>
<accession>A0A9D3UKS7</accession>
<proteinExistence type="predicted"/>
<name>A0A9D3UKS7_9ROSI</name>
<dbReference type="AlphaFoldDB" id="A0A9D3UKS7"/>
<dbReference type="Proteomes" id="UP000828251">
    <property type="component" value="Unassembled WGS sequence"/>
</dbReference>
<organism evidence="1 2">
    <name type="scientific">Gossypium stocksii</name>
    <dbReference type="NCBI Taxonomy" id="47602"/>
    <lineage>
        <taxon>Eukaryota</taxon>
        <taxon>Viridiplantae</taxon>
        <taxon>Streptophyta</taxon>
        <taxon>Embryophyta</taxon>
        <taxon>Tracheophyta</taxon>
        <taxon>Spermatophyta</taxon>
        <taxon>Magnoliopsida</taxon>
        <taxon>eudicotyledons</taxon>
        <taxon>Gunneridae</taxon>
        <taxon>Pentapetalae</taxon>
        <taxon>rosids</taxon>
        <taxon>malvids</taxon>
        <taxon>Malvales</taxon>
        <taxon>Malvaceae</taxon>
        <taxon>Malvoideae</taxon>
        <taxon>Gossypium</taxon>
    </lineage>
</organism>
<evidence type="ECO:0008006" key="3">
    <source>
        <dbReference type="Google" id="ProtNLM"/>
    </source>
</evidence>
<protein>
    <recommendedName>
        <fullName evidence="3">Reverse transcriptase</fullName>
    </recommendedName>
</protein>
<dbReference type="EMBL" id="JAIQCV010000011">
    <property type="protein sequence ID" value="KAH1046991.1"/>
    <property type="molecule type" value="Genomic_DNA"/>
</dbReference>
<evidence type="ECO:0000313" key="1">
    <source>
        <dbReference type="EMBL" id="KAH1046991.1"/>
    </source>
</evidence>
<gene>
    <name evidence="1" type="ORF">J1N35_037775</name>
</gene>
<dbReference type="OrthoDB" id="998851at2759"/>
<reference evidence="1 2" key="1">
    <citation type="journal article" date="2021" name="Plant Biotechnol. J.">
        <title>Multi-omics assisted identification of the key and species-specific regulatory components of drought-tolerant mechanisms in Gossypium stocksii.</title>
        <authorList>
            <person name="Yu D."/>
            <person name="Ke L."/>
            <person name="Zhang D."/>
            <person name="Wu Y."/>
            <person name="Sun Y."/>
            <person name="Mei J."/>
            <person name="Sun J."/>
            <person name="Sun Y."/>
        </authorList>
    </citation>
    <scope>NUCLEOTIDE SEQUENCE [LARGE SCALE GENOMIC DNA]</scope>
    <source>
        <strain evidence="2">cv. E1</strain>
        <tissue evidence="1">Leaf</tissue>
    </source>
</reference>
<evidence type="ECO:0000313" key="2">
    <source>
        <dbReference type="Proteomes" id="UP000828251"/>
    </source>
</evidence>
<sequence>MNEDLENDFTYEEVCVALKDMSPLKAFREDGLGAIFYQRFWHIVGKDVADFCIETLHRLHNMVDINSTRIIFIPKVSSPRYMTYFRPISL</sequence>
<keyword evidence="2" id="KW-1185">Reference proteome</keyword>